<accession>A0ABV8I200</accession>
<comment type="caution">
    <text evidence="2">The sequence shown here is derived from an EMBL/GenBank/DDBJ whole genome shotgun (WGS) entry which is preliminary data.</text>
</comment>
<feature type="compositionally biased region" description="Pro residues" evidence="1">
    <location>
        <begin position="80"/>
        <end position="89"/>
    </location>
</feature>
<evidence type="ECO:0000313" key="3">
    <source>
        <dbReference type="Proteomes" id="UP001595850"/>
    </source>
</evidence>
<sequence length="109" mass="11569">MLPTAVIFDFFGTLTPSTPSHVWDEHAARSAAVLGIPARDWCAALDASFPERAVGSLGDLSATFRALVQRCGAEADDPVPTTPGWPPPARSGWKRSASCSPCARTPHRP</sequence>
<reference evidence="3" key="1">
    <citation type="journal article" date="2019" name="Int. J. Syst. Evol. Microbiol.">
        <title>The Global Catalogue of Microorganisms (GCM) 10K type strain sequencing project: providing services to taxonomists for standard genome sequencing and annotation.</title>
        <authorList>
            <consortium name="The Broad Institute Genomics Platform"/>
            <consortium name="The Broad Institute Genome Sequencing Center for Infectious Disease"/>
            <person name="Wu L."/>
            <person name="Ma J."/>
        </authorList>
    </citation>
    <scope>NUCLEOTIDE SEQUENCE [LARGE SCALE GENOMIC DNA]</scope>
    <source>
        <strain evidence="3">TBRC 4489</strain>
    </source>
</reference>
<dbReference type="EMBL" id="JBHSBM010000008">
    <property type="protein sequence ID" value="MFC4057087.1"/>
    <property type="molecule type" value="Genomic_DNA"/>
</dbReference>
<protein>
    <submittedName>
        <fullName evidence="2">Uncharacterized protein</fullName>
    </submittedName>
</protein>
<dbReference type="Proteomes" id="UP001595850">
    <property type="component" value="Unassembled WGS sequence"/>
</dbReference>
<keyword evidence="3" id="KW-1185">Reference proteome</keyword>
<dbReference type="RefSeq" id="WP_377285178.1">
    <property type="nucleotide sequence ID" value="NZ_JBHSBM010000008.1"/>
</dbReference>
<name>A0ABV8I200_9ACTN</name>
<dbReference type="SUPFAM" id="SSF56784">
    <property type="entry name" value="HAD-like"/>
    <property type="match status" value="1"/>
</dbReference>
<dbReference type="InterPro" id="IPR036412">
    <property type="entry name" value="HAD-like_sf"/>
</dbReference>
<evidence type="ECO:0000313" key="2">
    <source>
        <dbReference type="EMBL" id="MFC4057087.1"/>
    </source>
</evidence>
<evidence type="ECO:0000256" key="1">
    <source>
        <dbReference type="SAM" id="MobiDB-lite"/>
    </source>
</evidence>
<feature type="region of interest" description="Disordered" evidence="1">
    <location>
        <begin position="74"/>
        <end position="109"/>
    </location>
</feature>
<proteinExistence type="predicted"/>
<gene>
    <name evidence="2" type="ORF">ACFOWE_02195</name>
</gene>
<organism evidence="2 3">
    <name type="scientific">Planomonospora corallina</name>
    <dbReference type="NCBI Taxonomy" id="1806052"/>
    <lineage>
        <taxon>Bacteria</taxon>
        <taxon>Bacillati</taxon>
        <taxon>Actinomycetota</taxon>
        <taxon>Actinomycetes</taxon>
        <taxon>Streptosporangiales</taxon>
        <taxon>Streptosporangiaceae</taxon>
        <taxon>Planomonospora</taxon>
    </lineage>
</organism>